<gene>
    <name evidence="2" type="ORF">CGL2_11226006</name>
</gene>
<protein>
    <submittedName>
        <fullName evidence="2">Uncharacterized protein</fullName>
    </submittedName>
</protein>
<accession>B6APA2</accession>
<keyword evidence="1" id="KW-0812">Transmembrane</keyword>
<reference evidence="2" key="2">
    <citation type="journal article" date="2008" name="PLoS Biol.">
        <title>Population genomic analysis of strain variation in Leptospirillum group II bacteria involved in acid mine drainage formation.</title>
        <authorList>
            <person name="Simmons S.L."/>
            <person name="Dibartolo G."/>
            <person name="Denef V.J."/>
            <person name="Goltsman D.S."/>
            <person name="Thelen M.P."/>
            <person name="Banfield J.F."/>
        </authorList>
    </citation>
    <scope>NUCLEOTIDE SEQUENCE [LARGE SCALE GENOMIC DNA]</scope>
</reference>
<dbReference type="EMBL" id="DS995260">
    <property type="protein sequence ID" value="EDZ39088.1"/>
    <property type="molecule type" value="Genomic_DNA"/>
</dbReference>
<dbReference type="AlphaFoldDB" id="B6APA2"/>
<sequence>MIRWPEFPGRKGTLSRNMTGILIGDPRIRGIFTGLPGTGSVSLSLPQGERADPYAGIVVPVERTNTKKMSPKKRLAFIGRSKRIDPLRLGWIPGFPDGNLDWWTKLPLEWGNPQEIYPMIHLLGALVPVLQEAGTSSESILCYPVPAFAESSVAGVAFVCLAAGCGLVVWRDGSSATNPDAFQMGRRPLIDRVSEIVSREGRTLSSETIRWIRDDRNRPLGLWSFVPASEILDAQSALIDRALENPPLVYDSPVVRARRTTEQVRKFGPFLGLVLGIGVILWYYENIVLTRDPRTIAALASKRKALLIQNIGLERESKTLEVVRADLRAKPWTFGASVLEYVSGGLEDREISLRVSGNGDFSWSFSGVPLKGLTATDVRKGLVPAIGKMGLVLGSVRTKTDDRLAFRVKARGEAGFALLQKLKTGTLDNHRNSTRETR</sequence>
<evidence type="ECO:0000313" key="2">
    <source>
        <dbReference type="EMBL" id="EDZ39088.1"/>
    </source>
</evidence>
<name>B6APA2_9BACT</name>
<proteinExistence type="predicted"/>
<keyword evidence="1" id="KW-1133">Transmembrane helix</keyword>
<keyword evidence="1" id="KW-0472">Membrane</keyword>
<organism evidence="2">
    <name type="scientific">Leptospirillum sp. Group II '5-way CG'</name>
    <dbReference type="NCBI Taxonomy" id="419541"/>
    <lineage>
        <taxon>Bacteria</taxon>
        <taxon>Pseudomonadati</taxon>
        <taxon>Nitrospirota</taxon>
        <taxon>Nitrospiria</taxon>
        <taxon>Nitrospirales</taxon>
        <taxon>Nitrospiraceae</taxon>
        <taxon>Leptospirillum</taxon>
    </lineage>
</organism>
<feature type="transmembrane region" description="Helical" evidence="1">
    <location>
        <begin position="267"/>
        <end position="284"/>
    </location>
</feature>
<reference evidence="2" key="1">
    <citation type="journal article" date="2004" name="Nature">
        <title>Community structure and metabolism through reconstruction of microbial genomes from the environment.</title>
        <authorList>
            <person name="Tyson G.W."/>
            <person name="Chapman J."/>
            <person name="Hugenholtz P."/>
            <person name="Allen E.E."/>
            <person name="Ram R.J."/>
            <person name="Richardson P.M."/>
            <person name="Solovyev V.V."/>
            <person name="Rubin E.M."/>
            <person name="Rokhsar D.S."/>
            <person name="Banfield J.F."/>
        </authorList>
    </citation>
    <scope>NUCLEOTIDE SEQUENCE [LARGE SCALE GENOMIC DNA]</scope>
</reference>
<evidence type="ECO:0000256" key="1">
    <source>
        <dbReference type="SAM" id="Phobius"/>
    </source>
</evidence>